<dbReference type="PATRIC" id="fig|1347342.6.peg.2618"/>
<evidence type="ECO:0000259" key="3">
    <source>
        <dbReference type="Pfam" id="PF16344"/>
    </source>
</evidence>
<gene>
    <name evidence="4" type="ORF">BN863_26030</name>
</gene>
<dbReference type="InterPro" id="IPR032508">
    <property type="entry name" value="FecR_C"/>
</dbReference>
<dbReference type="AlphaFoldDB" id="T2KNM1"/>
<dbReference type="PANTHER" id="PTHR30273:SF2">
    <property type="entry name" value="PROTEIN FECR"/>
    <property type="match status" value="1"/>
</dbReference>
<feature type="domain" description="Protein FecR C-terminal" evidence="3">
    <location>
        <begin position="322"/>
        <end position="391"/>
    </location>
</feature>
<name>T2KNM1_FORAG</name>
<dbReference type="OrthoDB" id="649666at2"/>
<accession>T2KNM1</accession>
<dbReference type="HOGENOM" id="CLU_050192_1_0_10"/>
<organism evidence="4 5">
    <name type="scientific">Formosa agariphila (strain DSM 15362 / KCTC 12365 / LMG 23005 / KMM 3901 / M-2Alg 35-1)</name>
    <dbReference type="NCBI Taxonomy" id="1347342"/>
    <lineage>
        <taxon>Bacteria</taxon>
        <taxon>Pseudomonadati</taxon>
        <taxon>Bacteroidota</taxon>
        <taxon>Flavobacteriia</taxon>
        <taxon>Flavobacteriales</taxon>
        <taxon>Flavobacteriaceae</taxon>
        <taxon>Formosa</taxon>
    </lineage>
</organism>
<sequence length="393" mass="45086">MEDKKIKKWIELFWVAKLLERYFNNSASEKEIEAIEKWDVNNSAKEDSNFYKTTAQTDLIWLNIVKELQLESEGTKHKIFKIKYYAAAASIVILLCSSYLLFENNNVSNKTISPIISNIGNTIVDKNKAILTLGDGREINLQNGVSFQNSYLNSDGESVTYQTHNQYNKSNSNQIIDYNYLTIPRGGQFFVQLADKTLVWLNSESQLKFPVNFTEGETRQVELVYGEAYFDVSPSSLHSGSKFKVLNANQNIEVLGTEFNVKAYKDENVVYTTLVEGSVKISSLNGNIKIQPNQQSILNKITKKINLINVDVDPEISWRIGEFRFKGKPLKDIMTIISRWYNVDVEFQDKSLKDIKFTGVLGKHQNLREVLETIKNLSIIKNYELNDEKLILK</sequence>
<evidence type="ECO:0000313" key="5">
    <source>
        <dbReference type="Proteomes" id="UP000016160"/>
    </source>
</evidence>
<keyword evidence="5" id="KW-1185">Reference proteome</keyword>
<dbReference type="Pfam" id="PF16344">
    <property type="entry name" value="FecR_C"/>
    <property type="match status" value="1"/>
</dbReference>
<keyword evidence="1" id="KW-0472">Membrane</keyword>
<dbReference type="EMBL" id="HG315671">
    <property type="protein sequence ID" value="CDF80315.1"/>
    <property type="molecule type" value="Genomic_DNA"/>
</dbReference>
<evidence type="ECO:0000259" key="2">
    <source>
        <dbReference type="Pfam" id="PF04773"/>
    </source>
</evidence>
<dbReference type="RefSeq" id="WP_051774798.1">
    <property type="nucleotide sequence ID" value="NZ_HG315671.1"/>
</dbReference>
<dbReference type="Pfam" id="PF04773">
    <property type="entry name" value="FecR"/>
    <property type="match status" value="1"/>
</dbReference>
<dbReference type="eggNOG" id="COG3712">
    <property type="taxonomic scope" value="Bacteria"/>
</dbReference>
<keyword evidence="1" id="KW-1133">Transmembrane helix</keyword>
<keyword evidence="1" id="KW-0812">Transmembrane</keyword>
<dbReference type="Gene3D" id="2.60.120.1440">
    <property type="match status" value="1"/>
</dbReference>
<dbReference type="STRING" id="1347342.BN863_26030"/>
<feature type="transmembrane region" description="Helical" evidence="1">
    <location>
        <begin position="84"/>
        <end position="102"/>
    </location>
</feature>
<protein>
    <submittedName>
        <fullName evidence="4">Anti-sigma factor</fullName>
    </submittedName>
</protein>
<dbReference type="PANTHER" id="PTHR30273">
    <property type="entry name" value="PERIPLASMIC SIGNAL SENSOR AND SIGMA FACTOR ACTIVATOR FECR-RELATED"/>
    <property type="match status" value="1"/>
</dbReference>
<dbReference type="Proteomes" id="UP000016160">
    <property type="component" value="Chromosome"/>
</dbReference>
<dbReference type="GO" id="GO:0016989">
    <property type="term" value="F:sigma factor antagonist activity"/>
    <property type="evidence" value="ECO:0007669"/>
    <property type="project" value="TreeGrafter"/>
</dbReference>
<dbReference type="InterPro" id="IPR006860">
    <property type="entry name" value="FecR"/>
</dbReference>
<proteinExistence type="predicted"/>
<evidence type="ECO:0000313" key="4">
    <source>
        <dbReference type="EMBL" id="CDF80315.1"/>
    </source>
</evidence>
<evidence type="ECO:0000256" key="1">
    <source>
        <dbReference type="SAM" id="Phobius"/>
    </source>
</evidence>
<dbReference type="Gene3D" id="3.55.50.30">
    <property type="match status" value="1"/>
</dbReference>
<dbReference type="InterPro" id="IPR012373">
    <property type="entry name" value="Ferrdict_sens_TM"/>
</dbReference>
<feature type="domain" description="FecR protein" evidence="2">
    <location>
        <begin position="185"/>
        <end position="280"/>
    </location>
</feature>
<reference evidence="4 5" key="1">
    <citation type="journal article" date="2013" name="Appl. Environ. Microbiol.">
        <title>The genome of the alga-associated marine flavobacterium Formosa agariphila KMM 3901T reveals a broad potential for degradation of algal polysaccharides.</title>
        <authorList>
            <person name="Mann A.J."/>
            <person name="Hahnke R.L."/>
            <person name="Huang S."/>
            <person name="Werner J."/>
            <person name="Xing P."/>
            <person name="Barbeyron T."/>
            <person name="Huettel B."/>
            <person name="Stueber K."/>
            <person name="Reinhardt R."/>
            <person name="Harder J."/>
            <person name="Gloeckner F.O."/>
            <person name="Amann R.I."/>
            <person name="Teeling H."/>
        </authorList>
    </citation>
    <scope>NUCLEOTIDE SEQUENCE [LARGE SCALE GENOMIC DNA]</scope>
    <source>
        <strain evidence="5">DSM 15362 / KCTC 12365 / LMG 23005 / KMM 3901</strain>
    </source>
</reference>